<dbReference type="EMBL" id="CP126114">
    <property type="protein sequence ID" value="WHY86275.1"/>
    <property type="molecule type" value="Genomic_DNA"/>
</dbReference>
<name>A0AA95MQX5_9BACI</name>
<dbReference type="AlphaFoldDB" id="A0AA95MQX5"/>
<proteinExistence type="predicted"/>
<reference evidence="2" key="1">
    <citation type="submission" date="2023-05" db="EMBL/GenBank/DDBJ databases">
        <title>Comparative genomics of Bacillaceae isolates and their secondary metabolite potential.</title>
        <authorList>
            <person name="Song L."/>
            <person name="Nielsen L.J."/>
            <person name="Mohite O."/>
            <person name="Xu X."/>
            <person name="Weber T."/>
            <person name="Kovacs A.T."/>
        </authorList>
    </citation>
    <scope>NUCLEOTIDE SEQUENCE</scope>
    <source>
        <strain evidence="2">XLM17</strain>
    </source>
</reference>
<dbReference type="Gene3D" id="3.90.1200.10">
    <property type="match status" value="1"/>
</dbReference>
<dbReference type="Proteomes" id="UP001178288">
    <property type="component" value="Chromosome"/>
</dbReference>
<dbReference type="SUPFAM" id="SSF56112">
    <property type="entry name" value="Protein kinase-like (PK-like)"/>
    <property type="match status" value="1"/>
</dbReference>
<keyword evidence="3" id="KW-1185">Reference proteome</keyword>
<organism evidence="2 3">
    <name type="scientific">Neobacillus novalis</name>
    <dbReference type="NCBI Taxonomy" id="220687"/>
    <lineage>
        <taxon>Bacteria</taxon>
        <taxon>Bacillati</taxon>
        <taxon>Bacillota</taxon>
        <taxon>Bacilli</taxon>
        <taxon>Bacillales</taxon>
        <taxon>Bacillaceae</taxon>
        <taxon>Neobacillus</taxon>
    </lineage>
</organism>
<dbReference type="Pfam" id="PF01636">
    <property type="entry name" value="APH"/>
    <property type="match status" value="1"/>
</dbReference>
<feature type="domain" description="Aminoglycoside phosphotransferase" evidence="1">
    <location>
        <begin position="115"/>
        <end position="246"/>
    </location>
</feature>
<sequence>MELPENIVLANGMLNEGLILKKEPLYQGMNGRFVERFYLSPSASYIFKPLTNNGQLGREVWVHEHVLPSFPAIFPKIISYQISDSPDLNWMILEDLGQLSHDFNGETVLGVIKWAAWWHSLPTDQFTDVPSSGLKPRIEEIVADISRQQEKFFQLLPKLQMEERQVRPIFSLFDRLVFSKKLVLSHGDLHSGNFAVTADRFAVLDWEHLHLNTPYWDLYHVLDMSHPLFPKKMTSQFRERALRSYLAEVELELDGEAFLHEYYLFSAIFSIWMILLIQKDLDADAGKWPVEQLNAQLEETVSCLKQCAAALFEGLEGL</sequence>
<evidence type="ECO:0000313" key="2">
    <source>
        <dbReference type="EMBL" id="WHY86275.1"/>
    </source>
</evidence>
<evidence type="ECO:0000313" key="3">
    <source>
        <dbReference type="Proteomes" id="UP001178288"/>
    </source>
</evidence>
<dbReference type="KEGG" id="nnv:QNH39_27545"/>
<dbReference type="RefSeq" id="WP_066094193.1">
    <property type="nucleotide sequence ID" value="NZ_CP126114.1"/>
</dbReference>
<dbReference type="InterPro" id="IPR011009">
    <property type="entry name" value="Kinase-like_dom_sf"/>
</dbReference>
<gene>
    <name evidence="2" type="ORF">QNH39_27545</name>
</gene>
<evidence type="ECO:0000259" key="1">
    <source>
        <dbReference type="Pfam" id="PF01636"/>
    </source>
</evidence>
<accession>A0AA95MQX5</accession>
<protein>
    <submittedName>
        <fullName evidence="2">Phosphotransferase</fullName>
    </submittedName>
</protein>
<dbReference type="InterPro" id="IPR002575">
    <property type="entry name" value="Aminoglycoside_PTrfase"/>
</dbReference>